<dbReference type="InterPro" id="IPR053001">
    <property type="entry name" value="MNNG_permease-like"/>
</dbReference>
<dbReference type="OrthoDB" id="2140105at2759"/>
<dbReference type="PANTHER" id="PTHR34814:SF1">
    <property type="entry name" value="NITROSOGUANIDINE RESISTANCE PROTEIN SNG1"/>
    <property type="match status" value="1"/>
</dbReference>
<dbReference type="GO" id="GO:0016020">
    <property type="term" value="C:membrane"/>
    <property type="evidence" value="ECO:0007669"/>
    <property type="project" value="TreeGrafter"/>
</dbReference>
<feature type="domain" description="DUF3533" evidence="2">
    <location>
        <begin position="70"/>
        <end position="424"/>
    </location>
</feature>
<protein>
    <recommendedName>
        <fullName evidence="2">DUF3533 domain-containing protein</fullName>
    </recommendedName>
</protein>
<dbReference type="Proteomes" id="UP000027265">
    <property type="component" value="Unassembled WGS sequence"/>
</dbReference>
<dbReference type="InterPro" id="IPR022703">
    <property type="entry name" value="DUF3533"/>
</dbReference>
<evidence type="ECO:0000313" key="3">
    <source>
        <dbReference type="EMBL" id="KDQ49517.1"/>
    </source>
</evidence>
<feature type="transmembrane region" description="Helical" evidence="1">
    <location>
        <begin position="270"/>
        <end position="291"/>
    </location>
</feature>
<feature type="transmembrane region" description="Helical" evidence="1">
    <location>
        <begin position="312"/>
        <end position="331"/>
    </location>
</feature>
<dbReference type="InParanoid" id="A0A067PET1"/>
<evidence type="ECO:0000256" key="1">
    <source>
        <dbReference type="SAM" id="Phobius"/>
    </source>
</evidence>
<dbReference type="AlphaFoldDB" id="A0A067PET1"/>
<keyword evidence="1" id="KW-0472">Membrane</keyword>
<sequence>MSATDSEHDMSHLASEDANVKDSRFNPTVINAKADALGTDAPFSHSFFDKDPESTQARAAYLKTLVGGIVAITLIIWVALPIYWGALWKPTTGVHNMNGWVVDFDGGQIGGAVSQVFRSVSGPKTFMSFQSIPASNFPNGPSDVAAAILNEKAWLGIVINSGATTALTSAVLSANSSYSGSSAITVYAVEARNENAFRVIMEPLITGVLQSFSQKFAVQFAQTQLVPHNVNFTALLTSAPTIVTQPVYYTIDNLRPFDVPVASAVDFVGLIYLLILSFFTTMILNSAYTIASGLDRRLTLSSFIKLRILGPIAAYFILSLSYALVSVAFKVPFNRFFGHSGFVIYWMLSWVAMAALGLAVESVLTLVTVRFVPFFLIIWLIVNVSVCLFPIQILPTIFRYGFATPFYNVSRAVRSIVFGTRNQRVSALSLTFPLVLLVLVSRRRGYPLYLLFAPPFL</sequence>
<gene>
    <name evidence="3" type="ORF">JAAARDRAFT_42844</name>
</gene>
<dbReference type="HOGENOM" id="CLU_020178_2_1_1"/>
<feature type="transmembrane region" description="Helical" evidence="1">
    <location>
        <begin position="60"/>
        <end position="84"/>
    </location>
</feature>
<dbReference type="STRING" id="933084.A0A067PET1"/>
<dbReference type="PANTHER" id="PTHR34814">
    <property type="entry name" value="NITROSOGUANIDINE RESISTANCE PROTEIN SNG1"/>
    <property type="match status" value="1"/>
</dbReference>
<dbReference type="Pfam" id="PF12051">
    <property type="entry name" value="DUF3533"/>
    <property type="match status" value="1"/>
</dbReference>
<reference evidence="4" key="1">
    <citation type="journal article" date="2014" name="Proc. Natl. Acad. Sci. U.S.A.">
        <title>Extensive sampling of basidiomycete genomes demonstrates inadequacy of the white-rot/brown-rot paradigm for wood decay fungi.</title>
        <authorList>
            <person name="Riley R."/>
            <person name="Salamov A.A."/>
            <person name="Brown D.W."/>
            <person name="Nagy L.G."/>
            <person name="Floudas D."/>
            <person name="Held B.W."/>
            <person name="Levasseur A."/>
            <person name="Lombard V."/>
            <person name="Morin E."/>
            <person name="Otillar R."/>
            <person name="Lindquist E.A."/>
            <person name="Sun H."/>
            <person name="LaButti K.M."/>
            <person name="Schmutz J."/>
            <person name="Jabbour D."/>
            <person name="Luo H."/>
            <person name="Baker S.E."/>
            <person name="Pisabarro A.G."/>
            <person name="Walton J.D."/>
            <person name="Blanchette R.A."/>
            <person name="Henrissat B."/>
            <person name="Martin F."/>
            <person name="Cullen D."/>
            <person name="Hibbett D.S."/>
            <person name="Grigoriev I.V."/>
        </authorList>
    </citation>
    <scope>NUCLEOTIDE SEQUENCE [LARGE SCALE GENOMIC DNA]</scope>
    <source>
        <strain evidence="4">MUCL 33604</strain>
    </source>
</reference>
<name>A0A067PET1_9AGAM</name>
<proteinExistence type="predicted"/>
<keyword evidence="1" id="KW-0812">Transmembrane</keyword>
<keyword evidence="4" id="KW-1185">Reference proteome</keyword>
<keyword evidence="1" id="KW-1133">Transmembrane helix</keyword>
<evidence type="ECO:0000313" key="4">
    <source>
        <dbReference type="Proteomes" id="UP000027265"/>
    </source>
</evidence>
<feature type="transmembrane region" description="Helical" evidence="1">
    <location>
        <begin position="374"/>
        <end position="402"/>
    </location>
</feature>
<organism evidence="3 4">
    <name type="scientific">Jaapia argillacea MUCL 33604</name>
    <dbReference type="NCBI Taxonomy" id="933084"/>
    <lineage>
        <taxon>Eukaryota</taxon>
        <taxon>Fungi</taxon>
        <taxon>Dikarya</taxon>
        <taxon>Basidiomycota</taxon>
        <taxon>Agaricomycotina</taxon>
        <taxon>Agaricomycetes</taxon>
        <taxon>Agaricomycetidae</taxon>
        <taxon>Jaapiales</taxon>
        <taxon>Jaapiaceae</taxon>
        <taxon>Jaapia</taxon>
    </lineage>
</organism>
<evidence type="ECO:0000259" key="2">
    <source>
        <dbReference type="Pfam" id="PF12051"/>
    </source>
</evidence>
<dbReference type="EMBL" id="KL197782">
    <property type="protein sequence ID" value="KDQ49517.1"/>
    <property type="molecule type" value="Genomic_DNA"/>
</dbReference>
<accession>A0A067PET1</accession>
<feature type="transmembrane region" description="Helical" evidence="1">
    <location>
        <begin position="343"/>
        <end position="367"/>
    </location>
</feature>